<keyword evidence="1" id="KW-0032">Aminotransferase</keyword>
<dbReference type="AlphaFoldDB" id="A0A4Y1ZDE3"/>
<dbReference type="GO" id="GO:0042286">
    <property type="term" value="F:glutamate-1-semialdehyde 2,1-aminomutase activity"/>
    <property type="evidence" value="ECO:0007669"/>
    <property type="project" value="UniProtKB-EC"/>
</dbReference>
<evidence type="ECO:0000313" key="2">
    <source>
        <dbReference type="Proteomes" id="UP000319716"/>
    </source>
</evidence>
<dbReference type="InterPro" id="IPR015422">
    <property type="entry name" value="PyrdxlP-dep_Trfase_small"/>
</dbReference>
<gene>
    <name evidence="1" type="ORF">NBRC111894_2544</name>
</gene>
<sequence length="38" mass="3810">MNTQTSEKLYAEALENIVGGVNSPSRAYAAVGGGAPVS</sequence>
<dbReference type="GO" id="GO:0008483">
    <property type="term" value="F:transaminase activity"/>
    <property type="evidence" value="ECO:0007669"/>
    <property type="project" value="UniProtKB-KW"/>
</dbReference>
<proteinExistence type="predicted"/>
<keyword evidence="1" id="KW-0413">Isomerase</keyword>
<dbReference type="Gene3D" id="3.90.1150.10">
    <property type="entry name" value="Aspartate Aminotransferase, domain 1"/>
    <property type="match status" value="1"/>
</dbReference>
<dbReference type="EC" id="5.4.3.8" evidence="1"/>
<accession>A0A4Y1ZDE3</accession>
<evidence type="ECO:0000313" key="1">
    <source>
        <dbReference type="EMBL" id="GAY76990.1"/>
    </source>
</evidence>
<dbReference type="EMBL" id="BEXB01000019">
    <property type="protein sequence ID" value="GAY76990.1"/>
    <property type="molecule type" value="Genomic_DNA"/>
</dbReference>
<protein>
    <submittedName>
        <fullName evidence="1">Glutamate-1-semialdehyde aminotransferase</fullName>
        <ecNumber evidence="1">5.4.3.8</ecNumber>
    </submittedName>
</protein>
<name>A0A4Y1ZDE3_9BACL</name>
<organism evidence="1 2">
    <name type="scientific">Sporolactobacillus inulinus</name>
    <dbReference type="NCBI Taxonomy" id="2078"/>
    <lineage>
        <taxon>Bacteria</taxon>
        <taxon>Bacillati</taxon>
        <taxon>Bacillota</taxon>
        <taxon>Bacilli</taxon>
        <taxon>Bacillales</taxon>
        <taxon>Sporolactobacillaceae</taxon>
        <taxon>Sporolactobacillus</taxon>
    </lineage>
</organism>
<dbReference type="Proteomes" id="UP000319716">
    <property type="component" value="Unassembled WGS sequence"/>
</dbReference>
<reference evidence="1 2" key="1">
    <citation type="submission" date="2017-11" db="EMBL/GenBank/DDBJ databases">
        <title>Draft Genome Sequence of Sporolactobacillus inulinus NBRC 111894 Isolated from Koso, a Japanese Sugar-Vegetable Fermented Beverage.</title>
        <authorList>
            <person name="Chiou T.Y."/>
            <person name="Oshima K."/>
            <person name="Suda W."/>
            <person name="Hattori M."/>
            <person name="Takahashi T."/>
        </authorList>
    </citation>
    <scope>NUCLEOTIDE SEQUENCE [LARGE SCALE GENOMIC DNA]</scope>
    <source>
        <strain evidence="1 2">NBRC111894</strain>
    </source>
</reference>
<comment type="caution">
    <text evidence="1">The sequence shown here is derived from an EMBL/GenBank/DDBJ whole genome shotgun (WGS) entry which is preliminary data.</text>
</comment>
<keyword evidence="1" id="KW-0808">Transferase</keyword>